<keyword evidence="4" id="KW-1185">Reference proteome</keyword>
<dbReference type="AlphaFoldDB" id="A0A125RE24"/>
<sequence>MTLRTLNSNVYYIPVGLTELQKDLIEILLCLHAKSFIRQFSSSPDDTLLRLGGDVAGSKVKNEKSELNLTMTPLTPEQMNHLLIQNIKAVTNHPFLLVDHYMPRQFLLMEPGESLISTSKKFQVLNQLIELIIRAPNKTKPVQIALVSHSVKQLDLIEGSLLGKLVKLKRLSGTSLFNERHTYPRKGNSPSDTNGSSPNAPVLRDSPVNNVEGKNGASSSANAGGWKDDYNYHQSRRHMMAGNKRRADGDPDERDWLFLATTTHLNNCEDLFNNYDIDIIIILDPLFNESIPAVQKVIDEKKPVLVKILVQHSPDHYMLAKGAQHSCEEAYIHDALVYFMKHRNKTDDTGANDSILLDVVAALLEPETSFAKRPAELKLSSDNPVDIVELLTKRAGLMTLHHTPYTLSICHEEFDTKTYQAKLKELILARLHACQAEYEHRQAIIEDKRMSETCRLNHLDSINAEAAEMYKALKEGEKNVNDSTKRAERAKDELDRLDQKHALLVDRKRHLRELLETEDIEAKLEASKSELKELLDKIAPLAEENRIKNEKNDELRLEYQNVSSSAAAHSLATKALKEKKEALTKELNGIATKWMAISAREEKERLQDELHQLAQQHLFQESYIQSMKKKIVTRHGTTKH</sequence>
<dbReference type="STRING" id="45286.A0A125RE24"/>
<dbReference type="InterPro" id="IPR038609">
    <property type="entry name" value="HDA1_su2/3_sf"/>
</dbReference>
<evidence type="ECO:0000256" key="1">
    <source>
        <dbReference type="SAM" id="Coils"/>
    </source>
</evidence>
<proteinExistence type="predicted"/>
<reference evidence="3 4" key="1">
    <citation type="submission" date="2016-01" db="EMBL/GenBank/DDBJ databases">
        <title>Genome sequence of the yeast Holleya sinecauda.</title>
        <authorList>
            <person name="Dietrich F.S."/>
        </authorList>
    </citation>
    <scope>NUCLEOTIDE SEQUENCE [LARGE SCALE GENOMIC DNA]</scope>
    <source>
        <strain evidence="3 4">ATCC 58844</strain>
    </source>
</reference>
<feature type="coiled-coil region" evidence="1">
    <location>
        <begin position="459"/>
        <end position="544"/>
    </location>
</feature>
<accession>A0A125RE24</accession>
<name>A0A125RE24_9SACH</name>
<evidence type="ECO:0000313" key="3">
    <source>
        <dbReference type="EMBL" id="AMD19210.1"/>
    </source>
</evidence>
<dbReference type="Gene3D" id="3.40.50.12360">
    <property type="match status" value="1"/>
</dbReference>
<evidence type="ECO:0000313" key="4">
    <source>
        <dbReference type="Proteomes" id="UP000243052"/>
    </source>
</evidence>
<organism evidence="3 4">
    <name type="scientific">Eremothecium sinecaudum</name>
    <dbReference type="NCBI Taxonomy" id="45286"/>
    <lineage>
        <taxon>Eukaryota</taxon>
        <taxon>Fungi</taxon>
        <taxon>Dikarya</taxon>
        <taxon>Ascomycota</taxon>
        <taxon>Saccharomycotina</taxon>
        <taxon>Saccharomycetes</taxon>
        <taxon>Saccharomycetales</taxon>
        <taxon>Saccharomycetaceae</taxon>
        <taxon>Eremothecium</taxon>
    </lineage>
</organism>
<gene>
    <name evidence="3" type="ORF">AW171_hschr21026</name>
</gene>
<dbReference type="EMBL" id="CP014242">
    <property type="protein sequence ID" value="AMD19210.1"/>
    <property type="molecule type" value="Genomic_DNA"/>
</dbReference>
<feature type="region of interest" description="Disordered" evidence="2">
    <location>
        <begin position="179"/>
        <end position="228"/>
    </location>
</feature>
<protein>
    <submittedName>
        <fullName evidence="3">HBR309Cp</fullName>
    </submittedName>
</protein>
<dbReference type="Pfam" id="PF11496">
    <property type="entry name" value="HDA2-3"/>
    <property type="match status" value="1"/>
</dbReference>
<dbReference type="GeneID" id="28721469"/>
<dbReference type="InterPro" id="IPR021006">
    <property type="entry name" value="Hda2/3"/>
</dbReference>
<dbReference type="GO" id="GO:0070823">
    <property type="term" value="C:HDA1 complex"/>
    <property type="evidence" value="ECO:0007669"/>
    <property type="project" value="InterPro"/>
</dbReference>
<dbReference type="Proteomes" id="UP000243052">
    <property type="component" value="Chromosome ii"/>
</dbReference>
<dbReference type="OrthoDB" id="4034449at2759"/>
<keyword evidence="1" id="KW-0175">Coiled coil</keyword>
<feature type="compositionally biased region" description="Polar residues" evidence="2">
    <location>
        <begin position="188"/>
        <end position="199"/>
    </location>
</feature>
<dbReference type="RefSeq" id="XP_017986206.1">
    <property type="nucleotide sequence ID" value="XM_018130717.1"/>
</dbReference>
<evidence type="ECO:0000256" key="2">
    <source>
        <dbReference type="SAM" id="MobiDB-lite"/>
    </source>
</evidence>